<evidence type="ECO:0000313" key="9">
    <source>
        <dbReference type="EMBL" id="RRB15108.1"/>
    </source>
</evidence>
<reference evidence="9 10" key="1">
    <citation type="submission" date="2018-11" db="EMBL/GenBank/DDBJ databases">
        <authorList>
            <person name="Zhou Z."/>
            <person name="Wang G."/>
        </authorList>
    </citation>
    <scope>NUCLEOTIDE SEQUENCE [LARGE SCALE GENOMIC DNA]</scope>
    <source>
        <strain evidence="9 10">KCTC42998</strain>
    </source>
</reference>
<dbReference type="InterPro" id="IPR039426">
    <property type="entry name" value="TonB-dep_rcpt-like"/>
</dbReference>
<organism evidence="9 10">
    <name type="scientific">Larkinella knui</name>
    <dbReference type="NCBI Taxonomy" id="2025310"/>
    <lineage>
        <taxon>Bacteria</taxon>
        <taxon>Pseudomonadati</taxon>
        <taxon>Bacteroidota</taxon>
        <taxon>Cytophagia</taxon>
        <taxon>Cytophagales</taxon>
        <taxon>Spirosomataceae</taxon>
        <taxon>Larkinella</taxon>
    </lineage>
</organism>
<dbReference type="GO" id="GO:0009279">
    <property type="term" value="C:cell outer membrane"/>
    <property type="evidence" value="ECO:0007669"/>
    <property type="project" value="UniProtKB-SubCell"/>
</dbReference>
<evidence type="ECO:0000256" key="1">
    <source>
        <dbReference type="ARBA" id="ARBA00004571"/>
    </source>
</evidence>
<dbReference type="PROSITE" id="PS52016">
    <property type="entry name" value="TONB_DEPENDENT_REC_3"/>
    <property type="match status" value="1"/>
</dbReference>
<evidence type="ECO:0000313" key="10">
    <source>
        <dbReference type="Proteomes" id="UP000274271"/>
    </source>
</evidence>
<dbReference type="SUPFAM" id="SSF49464">
    <property type="entry name" value="Carboxypeptidase regulatory domain-like"/>
    <property type="match status" value="1"/>
</dbReference>
<dbReference type="InterPro" id="IPR012910">
    <property type="entry name" value="Plug_dom"/>
</dbReference>
<dbReference type="NCBIfam" id="TIGR04057">
    <property type="entry name" value="SusC_RagA_signa"/>
    <property type="match status" value="1"/>
</dbReference>
<dbReference type="Proteomes" id="UP000274271">
    <property type="component" value="Unassembled WGS sequence"/>
</dbReference>
<keyword evidence="4 7" id="KW-0812">Transmembrane</keyword>
<gene>
    <name evidence="9" type="ORF">EHT87_11185</name>
</gene>
<evidence type="ECO:0000259" key="8">
    <source>
        <dbReference type="SMART" id="SM00965"/>
    </source>
</evidence>
<dbReference type="Pfam" id="PF13715">
    <property type="entry name" value="CarbopepD_reg_2"/>
    <property type="match status" value="1"/>
</dbReference>
<comment type="caution">
    <text evidence="9">The sequence shown here is derived from an EMBL/GenBank/DDBJ whole genome shotgun (WGS) entry which is preliminary data.</text>
</comment>
<dbReference type="Gene3D" id="3.55.50.30">
    <property type="match status" value="1"/>
</dbReference>
<dbReference type="EMBL" id="RQJP01000002">
    <property type="protein sequence ID" value="RRB15108.1"/>
    <property type="molecule type" value="Genomic_DNA"/>
</dbReference>
<dbReference type="InterPro" id="IPR011662">
    <property type="entry name" value="Secretin/TonB_short_N"/>
</dbReference>
<dbReference type="InterPro" id="IPR036942">
    <property type="entry name" value="Beta-barrel_TonB_sf"/>
</dbReference>
<accession>A0A3P1CPF0</accession>
<dbReference type="InterPro" id="IPR008969">
    <property type="entry name" value="CarboxyPept-like_regulatory"/>
</dbReference>
<keyword evidence="6 7" id="KW-0998">Cell outer membrane</keyword>
<dbReference type="NCBIfam" id="TIGR04056">
    <property type="entry name" value="OMP_RagA_SusC"/>
    <property type="match status" value="1"/>
</dbReference>
<dbReference type="Gene3D" id="2.170.130.10">
    <property type="entry name" value="TonB-dependent receptor, plug domain"/>
    <property type="match status" value="1"/>
</dbReference>
<comment type="subcellular location">
    <subcellularLocation>
        <location evidence="1 7">Cell outer membrane</location>
        <topology evidence="1 7">Multi-pass membrane protein</topology>
    </subcellularLocation>
</comment>
<dbReference type="AlphaFoldDB" id="A0A3P1CPF0"/>
<evidence type="ECO:0000256" key="4">
    <source>
        <dbReference type="ARBA" id="ARBA00022692"/>
    </source>
</evidence>
<feature type="domain" description="Secretin/TonB short N-terminal" evidence="8">
    <location>
        <begin position="106"/>
        <end position="157"/>
    </location>
</feature>
<dbReference type="SUPFAM" id="SSF56935">
    <property type="entry name" value="Porins"/>
    <property type="match status" value="1"/>
</dbReference>
<dbReference type="InterPro" id="IPR023996">
    <property type="entry name" value="TonB-dep_OMP_SusC/RagA"/>
</dbReference>
<dbReference type="Gene3D" id="2.40.170.20">
    <property type="entry name" value="TonB-dependent receptor, beta-barrel domain"/>
    <property type="match status" value="1"/>
</dbReference>
<keyword evidence="10" id="KW-1185">Reference proteome</keyword>
<dbReference type="Pfam" id="PF07660">
    <property type="entry name" value="STN"/>
    <property type="match status" value="1"/>
</dbReference>
<sequence length="1162" mass="128206">MPTPLPKRLVMVLPEKREPGKLWPNPTPKPLTFMKKTVQCQPFAGRIVFRTLGLTILQALFAFCFTGLGYANDGIAQSLLNQKITIKAQETEIKKVLSQVERQVDVRFVFSSKLIQSSRKITLSAENKPLQQVLEYILNPLGLQYELTGKVIIIRREEVAPVAAPPVGVTAPKRTVSGKVLDETAKGLPGVTVVLKGTQRGTITNGEGDFQLETEDNTVLVFSFVGYKSQEVAVGNQSTLSITLAPEDHALEEIVVVGYGTQKQREVTGSIASLPAAQLEDQPVGQLAQKLQGRVAGVQINQASGTPGSGMSIRIRGAASINAGNTPLYVVDGFPIVGGINNINPNEIENFSVLKGASAAALYGSRAANGVILITTKQAKEGRTVIQFSATYGIAQVPQRGRAKLMNAKEFLQDRKEIFEDKIKYEGYTGGVPALYQNPEAYTGKSTDWYNELLQTGGQNSYNLSILSNKNNFSSATTIGYYKEKGVVLNTNYERFSLRSNNQYKINDFARVGINVAPTYQRSLNQETDGFYSTLYSAIITPPIFSPDDKNPDGSDKLSFTGPGLFTFPNWKKTLLETTNRTNSTRILSNAYAEIDFLKNFRFKSSLSLDLESRKQRIFNPSTAGGIFAPPPKLATGSYETNEYTSWLTENTLNFSKTFATDHHVEVLAGYSAQQFRQETNRLTGTSFPDDAVTWIDAAAIKSGASNSTEWSLLSMFSRLNYNYKGKYLLAASIRRDGSSRFGSANRWGSFPSLSAGWIISDENFAQKWRSLSYLKLRAEYGDAGNFNIGNYSQFGNILSTNYVFGNALVQGRSPNSIGNTSLTWETTTGMDIGLDVGFLNDRISLTADYYNKRTKNMLYQVDIPTGTGFSNIQDNIGEFHFWGYELGATSRNLVGTLKWSTDFNISFNRNKVIKLGTNDTPIGGIGNYSSTIWKTEVGHPIGQFYGYVFDGIYKTQEEFDSQPKHSTSKVGTMRMKDINGDGVINTLDKTYIGNPNPKFVYGINNTFAYKNLDLNIVISGAYGGRMYYALAEWTETLEGIFNVETYMKDRWRSPENPGAGIVGRSLSGTTEFPRNVQDRLALDASYLTVKNITLGYTLPKVSRYITKSRIFLSVQQALVLTKYKGANPEASFNGLSGLSEGVDISPYPVPRTFALGLNLNF</sequence>
<dbReference type="SMART" id="SM00965">
    <property type="entry name" value="STN"/>
    <property type="match status" value="1"/>
</dbReference>
<evidence type="ECO:0000256" key="6">
    <source>
        <dbReference type="ARBA" id="ARBA00023237"/>
    </source>
</evidence>
<evidence type="ECO:0000256" key="7">
    <source>
        <dbReference type="PROSITE-ProRule" id="PRU01360"/>
    </source>
</evidence>
<keyword evidence="2 7" id="KW-0813">Transport</keyword>
<dbReference type="InterPro" id="IPR023997">
    <property type="entry name" value="TonB-dep_OMP_SusC/RagA_CS"/>
</dbReference>
<keyword evidence="3 7" id="KW-1134">Transmembrane beta strand</keyword>
<evidence type="ECO:0000256" key="5">
    <source>
        <dbReference type="ARBA" id="ARBA00023136"/>
    </source>
</evidence>
<comment type="similarity">
    <text evidence="7">Belongs to the TonB-dependent receptor family.</text>
</comment>
<protein>
    <submittedName>
        <fullName evidence="9">SusC/RagA family TonB-linked outer membrane protein</fullName>
    </submittedName>
</protein>
<dbReference type="OrthoDB" id="9768177at2"/>
<proteinExistence type="inferred from homology"/>
<dbReference type="InterPro" id="IPR037066">
    <property type="entry name" value="Plug_dom_sf"/>
</dbReference>
<dbReference type="Pfam" id="PF07715">
    <property type="entry name" value="Plug"/>
    <property type="match status" value="1"/>
</dbReference>
<name>A0A3P1CPF0_9BACT</name>
<evidence type="ECO:0000256" key="3">
    <source>
        <dbReference type="ARBA" id="ARBA00022452"/>
    </source>
</evidence>
<keyword evidence="5 7" id="KW-0472">Membrane</keyword>
<evidence type="ECO:0000256" key="2">
    <source>
        <dbReference type="ARBA" id="ARBA00022448"/>
    </source>
</evidence>
<dbReference type="Gene3D" id="2.60.40.1120">
    <property type="entry name" value="Carboxypeptidase-like, regulatory domain"/>
    <property type="match status" value="1"/>
</dbReference>
<dbReference type="FunFam" id="2.170.130.10:FF:000008">
    <property type="entry name" value="SusC/RagA family TonB-linked outer membrane protein"/>
    <property type="match status" value="1"/>
</dbReference>